<dbReference type="GO" id="GO:0004523">
    <property type="term" value="F:RNA-DNA hybrid ribonuclease activity"/>
    <property type="evidence" value="ECO:0007669"/>
    <property type="project" value="InterPro"/>
</dbReference>
<dbReference type="PANTHER" id="PTHR47074">
    <property type="entry name" value="BNAC02G40300D PROTEIN"/>
    <property type="match status" value="1"/>
</dbReference>
<dbReference type="InterPro" id="IPR012337">
    <property type="entry name" value="RNaseH-like_sf"/>
</dbReference>
<dbReference type="Pfam" id="PF13456">
    <property type="entry name" value="RVT_3"/>
    <property type="match status" value="1"/>
</dbReference>
<dbReference type="Gene3D" id="3.30.420.10">
    <property type="entry name" value="Ribonuclease H-like superfamily/Ribonuclease H"/>
    <property type="match status" value="1"/>
</dbReference>
<sequence>MSIKVNGNTNSKHIQQDTDRQRWISPKVGKLDTNVDAAIDILNRSSGVGGIVRDHLGRCVRSYHRFWYTSLSPFMVELKAIKEAISIARDTDINEFYIHFDSQNAISAVNNKVCGDDEFLADDNKKVRASSYDLLFSPSYTYRTNELTVKKTYHHYKDVIEEILEWLKKL</sequence>
<protein>
    <recommendedName>
        <fullName evidence="1">RNase H type-1 domain-containing protein</fullName>
    </recommendedName>
</protein>
<dbReference type="InterPro" id="IPR002156">
    <property type="entry name" value="RNaseH_domain"/>
</dbReference>
<gene>
    <name evidence="2" type="ORF">G4B88_014976</name>
</gene>
<comment type="caution">
    <text evidence="2">The sequence shown here is derived from an EMBL/GenBank/DDBJ whole genome shotgun (WGS) entry which is preliminary data.</text>
</comment>
<dbReference type="InterPro" id="IPR036397">
    <property type="entry name" value="RNaseH_sf"/>
</dbReference>
<dbReference type="Proteomes" id="UP000583929">
    <property type="component" value="Unassembled WGS sequence"/>
</dbReference>
<accession>A0A7J6F2B5</accession>
<dbReference type="CDD" id="cd06222">
    <property type="entry name" value="RNase_H_like"/>
    <property type="match status" value="1"/>
</dbReference>
<dbReference type="PANTHER" id="PTHR47074:SF11">
    <property type="entry name" value="REVERSE TRANSCRIPTASE-LIKE PROTEIN"/>
    <property type="match status" value="1"/>
</dbReference>
<organism evidence="2 3">
    <name type="scientific">Cannabis sativa</name>
    <name type="common">Hemp</name>
    <name type="synonym">Marijuana</name>
    <dbReference type="NCBI Taxonomy" id="3483"/>
    <lineage>
        <taxon>Eukaryota</taxon>
        <taxon>Viridiplantae</taxon>
        <taxon>Streptophyta</taxon>
        <taxon>Embryophyta</taxon>
        <taxon>Tracheophyta</taxon>
        <taxon>Spermatophyta</taxon>
        <taxon>Magnoliopsida</taxon>
        <taxon>eudicotyledons</taxon>
        <taxon>Gunneridae</taxon>
        <taxon>Pentapetalae</taxon>
        <taxon>rosids</taxon>
        <taxon>fabids</taxon>
        <taxon>Rosales</taxon>
        <taxon>Cannabaceae</taxon>
        <taxon>Cannabis</taxon>
    </lineage>
</organism>
<reference evidence="2 3" key="1">
    <citation type="journal article" date="2020" name="bioRxiv">
        <title>Sequence and annotation of 42 cannabis genomes reveals extensive copy number variation in cannabinoid synthesis and pathogen resistance genes.</title>
        <authorList>
            <person name="Mckernan K.J."/>
            <person name="Helbert Y."/>
            <person name="Kane L.T."/>
            <person name="Ebling H."/>
            <person name="Zhang L."/>
            <person name="Liu B."/>
            <person name="Eaton Z."/>
            <person name="Mclaughlin S."/>
            <person name="Kingan S."/>
            <person name="Baybayan P."/>
            <person name="Concepcion G."/>
            <person name="Jordan M."/>
            <person name="Riva A."/>
            <person name="Barbazuk W."/>
            <person name="Harkins T."/>
        </authorList>
    </citation>
    <scope>NUCLEOTIDE SEQUENCE [LARGE SCALE GENOMIC DNA]</scope>
    <source>
        <strain evidence="3">cv. Jamaican Lion 4</strain>
        <tissue evidence="2">Leaf</tissue>
    </source>
</reference>
<dbReference type="InterPro" id="IPR052929">
    <property type="entry name" value="RNase_H-like_EbsB-rel"/>
</dbReference>
<feature type="domain" description="RNase H type-1" evidence="1">
    <location>
        <begin position="34"/>
        <end position="113"/>
    </location>
</feature>
<dbReference type="InterPro" id="IPR044730">
    <property type="entry name" value="RNase_H-like_dom_plant"/>
</dbReference>
<dbReference type="AlphaFoldDB" id="A0A7J6F2B5"/>
<dbReference type="GO" id="GO:0003676">
    <property type="term" value="F:nucleic acid binding"/>
    <property type="evidence" value="ECO:0007669"/>
    <property type="project" value="InterPro"/>
</dbReference>
<proteinExistence type="predicted"/>
<evidence type="ECO:0000313" key="3">
    <source>
        <dbReference type="Proteomes" id="UP000583929"/>
    </source>
</evidence>
<evidence type="ECO:0000259" key="1">
    <source>
        <dbReference type="Pfam" id="PF13456"/>
    </source>
</evidence>
<name>A0A7J6F2B5_CANSA</name>
<evidence type="ECO:0000313" key="2">
    <source>
        <dbReference type="EMBL" id="KAF4364019.1"/>
    </source>
</evidence>
<keyword evidence="3" id="KW-1185">Reference proteome</keyword>
<dbReference type="EMBL" id="JAATIQ010000289">
    <property type="protein sequence ID" value="KAF4364019.1"/>
    <property type="molecule type" value="Genomic_DNA"/>
</dbReference>
<dbReference type="SUPFAM" id="SSF53098">
    <property type="entry name" value="Ribonuclease H-like"/>
    <property type="match status" value="1"/>
</dbReference>